<keyword evidence="5 8" id="KW-0460">Magnesium</keyword>
<dbReference type="SUPFAM" id="SSF53448">
    <property type="entry name" value="Nucleotide-diphospho-sugar transferases"/>
    <property type="match status" value="1"/>
</dbReference>
<feature type="binding site" evidence="8">
    <location>
        <position position="96"/>
    </location>
    <ligand>
        <name>Mg(2+)</name>
        <dbReference type="ChEBI" id="CHEBI:18420"/>
    </ligand>
</feature>
<dbReference type="RefSeq" id="WP_044359611.1">
    <property type="nucleotide sequence ID" value="NZ_JXWY01000031.1"/>
</dbReference>
<dbReference type="Gene3D" id="3.90.550.10">
    <property type="entry name" value="Spore Coat Polysaccharide Biosynthesis Protein SpsA, Chain A"/>
    <property type="match status" value="1"/>
</dbReference>
<evidence type="ECO:0000256" key="1">
    <source>
        <dbReference type="ARBA" id="ARBA00022490"/>
    </source>
</evidence>
<dbReference type="GO" id="GO:0061603">
    <property type="term" value="F:molybdenum cofactor guanylyltransferase activity"/>
    <property type="evidence" value="ECO:0007669"/>
    <property type="project" value="UniProtKB-EC"/>
</dbReference>
<feature type="binding site" evidence="8">
    <location>
        <position position="96"/>
    </location>
    <ligand>
        <name>GTP</name>
        <dbReference type="ChEBI" id="CHEBI:37565"/>
    </ligand>
</feature>
<reference evidence="10 12" key="1">
    <citation type="submission" date="2015-01" db="EMBL/GenBank/DDBJ databases">
        <authorList>
            <person name="Guo J."/>
        </authorList>
    </citation>
    <scope>NUCLEOTIDE SEQUENCE [LARGE SCALE GENOMIC DNA]</scope>
    <source>
        <strain evidence="10 12">DSM 22147</strain>
    </source>
</reference>
<dbReference type="EC" id="2.7.7.77" evidence="8"/>
<evidence type="ECO:0000313" key="10">
    <source>
        <dbReference type="EMBL" id="KIX91108.1"/>
    </source>
</evidence>
<evidence type="ECO:0000256" key="4">
    <source>
        <dbReference type="ARBA" id="ARBA00022741"/>
    </source>
</evidence>
<keyword evidence="6 8" id="KW-0342">GTP-binding</keyword>
<evidence type="ECO:0000256" key="6">
    <source>
        <dbReference type="ARBA" id="ARBA00023134"/>
    </source>
</evidence>
<comment type="function">
    <text evidence="8">Transfers a GMP moiety from GTP to Mo-molybdopterin (Mo-MPT) cofactor (Moco or molybdenum cofactor) to form Mo-molybdopterin guanine dinucleotide (Mo-MGD) cofactor.</text>
</comment>
<keyword evidence="2 8" id="KW-0808">Transferase</keyword>
<dbReference type="Pfam" id="PF12804">
    <property type="entry name" value="NTP_transf_3"/>
    <property type="match status" value="1"/>
</dbReference>
<dbReference type="GO" id="GO:0005737">
    <property type="term" value="C:cytoplasm"/>
    <property type="evidence" value="ECO:0007669"/>
    <property type="project" value="UniProtKB-SubCell"/>
</dbReference>
<dbReference type="PANTHER" id="PTHR19136:SF81">
    <property type="entry name" value="MOLYBDENUM COFACTOR GUANYLYLTRANSFERASE"/>
    <property type="match status" value="1"/>
</dbReference>
<dbReference type="EMBL" id="UHDT01000001">
    <property type="protein sequence ID" value="SUM58195.1"/>
    <property type="molecule type" value="Genomic_DNA"/>
</dbReference>
<dbReference type="InterPro" id="IPR025877">
    <property type="entry name" value="MobA-like_NTP_Trfase"/>
</dbReference>
<dbReference type="PANTHER" id="PTHR19136">
    <property type="entry name" value="MOLYBDENUM COFACTOR GUANYLYLTRANSFERASE"/>
    <property type="match status" value="1"/>
</dbReference>
<dbReference type="GO" id="GO:0005525">
    <property type="term" value="F:GTP binding"/>
    <property type="evidence" value="ECO:0007669"/>
    <property type="project" value="UniProtKB-UniRule"/>
</dbReference>
<dbReference type="GO" id="GO:0006777">
    <property type="term" value="P:Mo-molybdopterin cofactor biosynthetic process"/>
    <property type="evidence" value="ECO:0007669"/>
    <property type="project" value="UniProtKB-KW"/>
</dbReference>
<keyword evidence="4 8" id="KW-0547">Nucleotide-binding</keyword>
<accession>A0A0D6XTC7</accession>
<comment type="similarity">
    <text evidence="8">Belongs to the MobA family.</text>
</comment>
<evidence type="ECO:0000256" key="5">
    <source>
        <dbReference type="ARBA" id="ARBA00022842"/>
    </source>
</evidence>
<comment type="domain">
    <text evidence="8">The N-terminal domain determines nucleotide recognition and specific binding, while the C-terminal domain determines the specific binding to the target protein.</text>
</comment>
<feature type="binding site" evidence="8">
    <location>
        <position position="18"/>
    </location>
    <ligand>
        <name>GTP</name>
        <dbReference type="ChEBI" id="CHEBI:37565"/>
    </ligand>
</feature>
<feature type="domain" description="MobA-like NTP transferase" evidence="9">
    <location>
        <begin position="3"/>
        <end position="163"/>
    </location>
</feature>
<dbReference type="CDD" id="cd02503">
    <property type="entry name" value="MobA"/>
    <property type="match status" value="1"/>
</dbReference>
<evidence type="ECO:0000313" key="12">
    <source>
        <dbReference type="Proteomes" id="UP000032366"/>
    </source>
</evidence>
<dbReference type="AlphaFoldDB" id="A0A0D6XTC7"/>
<evidence type="ECO:0000256" key="3">
    <source>
        <dbReference type="ARBA" id="ARBA00022723"/>
    </source>
</evidence>
<comment type="caution">
    <text evidence="8">Lacks conserved residue(s) required for the propagation of feature annotation.</text>
</comment>
<gene>
    <name evidence="8 11" type="primary">mobA</name>
    <name evidence="11" type="ORF">NCTC13832_01943</name>
    <name evidence="10" type="ORF">TP70_03960</name>
</gene>
<evidence type="ECO:0000256" key="7">
    <source>
        <dbReference type="ARBA" id="ARBA00023150"/>
    </source>
</evidence>
<evidence type="ECO:0000313" key="13">
    <source>
        <dbReference type="Proteomes" id="UP000254100"/>
    </source>
</evidence>
<organism evidence="11 13">
    <name type="scientific">Staphylococcus microti</name>
    <dbReference type="NCBI Taxonomy" id="569857"/>
    <lineage>
        <taxon>Bacteria</taxon>
        <taxon>Bacillati</taxon>
        <taxon>Bacillota</taxon>
        <taxon>Bacilli</taxon>
        <taxon>Bacillales</taxon>
        <taxon>Staphylococcaceae</taxon>
        <taxon>Staphylococcus</taxon>
    </lineage>
</organism>
<dbReference type="EMBL" id="JXWY01000031">
    <property type="protein sequence ID" value="KIX91108.1"/>
    <property type="molecule type" value="Genomic_DNA"/>
</dbReference>
<dbReference type="NCBIfam" id="NF001457">
    <property type="entry name" value="PRK00317.1-3"/>
    <property type="match status" value="1"/>
</dbReference>
<dbReference type="Proteomes" id="UP000254100">
    <property type="component" value="Unassembled WGS sequence"/>
</dbReference>
<evidence type="ECO:0000256" key="8">
    <source>
        <dbReference type="HAMAP-Rule" id="MF_00316"/>
    </source>
</evidence>
<comment type="subcellular location">
    <subcellularLocation>
        <location evidence="8">Cytoplasm</location>
    </subcellularLocation>
</comment>
<dbReference type="InterPro" id="IPR029044">
    <property type="entry name" value="Nucleotide-diphossugar_trans"/>
</dbReference>
<comment type="catalytic activity">
    <reaction evidence="8">
        <text>Mo-molybdopterin + GTP + H(+) = Mo-molybdopterin guanine dinucleotide + diphosphate</text>
        <dbReference type="Rhea" id="RHEA:34243"/>
        <dbReference type="ChEBI" id="CHEBI:15378"/>
        <dbReference type="ChEBI" id="CHEBI:33019"/>
        <dbReference type="ChEBI" id="CHEBI:37565"/>
        <dbReference type="ChEBI" id="CHEBI:71302"/>
        <dbReference type="ChEBI" id="CHEBI:71310"/>
        <dbReference type="EC" id="2.7.7.77"/>
    </reaction>
</comment>
<keyword evidence="3 8" id="KW-0479">Metal-binding</keyword>
<keyword evidence="1 8" id="KW-0963">Cytoplasm</keyword>
<feature type="binding site" evidence="8">
    <location>
        <begin position="6"/>
        <end position="8"/>
    </location>
    <ligand>
        <name>GTP</name>
        <dbReference type="ChEBI" id="CHEBI:37565"/>
    </ligand>
</feature>
<dbReference type="HAMAP" id="MF_00316">
    <property type="entry name" value="MobA"/>
    <property type="match status" value="1"/>
</dbReference>
<keyword evidence="7 8" id="KW-0501">Molybdenum cofactor biosynthesis</keyword>
<evidence type="ECO:0000259" key="9">
    <source>
        <dbReference type="Pfam" id="PF12804"/>
    </source>
</evidence>
<sequence length="200" mass="22706">MKAIILAGGQSVRFRQPKAFASIQGTLFYQRLIHTLEATNMFSEIIISSNAQLADQFENVRVITDSEAHRDKGPLAGIYSVMEQDDADLYFVISVDTPMVTQKAISHLYQFMVANLIESQLDIAGFASDGYPIPTIAFYHRNVMPIIESVLASDDLSMKHVYKQVSSKWLDVETIEQPKQWYRNINYPSDLTKLEHELAE</sequence>
<reference evidence="11 13" key="2">
    <citation type="submission" date="2018-06" db="EMBL/GenBank/DDBJ databases">
        <authorList>
            <consortium name="Pathogen Informatics"/>
            <person name="Doyle S."/>
        </authorList>
    </citation>
    <scope>NUCLEOTIDE SEQUENCE [LARGE SCALE GENOMIC DNA]</scope>
    <source>
        <strain evidence="11 13">NCTC13832</strain>
    </source>
</reference>
<dbReference type="STRING" id="569857.TP70_03960"/>
<keyword evidence="12" id="KW-1185">Reference proteome</keyword>
<protein>
    <recommendedName>
        <fullName evidence="8">Probable molybdenum cofactor guanylyltransferase</fullName>
        <shortName evidence="8">MoCo guanylyltransferase</shortName>
        <ecNumber evidence="8">2.7.7.77</ecNumber>
    </recommendedName>
    <alternativeName>
        <fullName evidence="8">GTP:molybdopterin guanylyltransferase</fullName>
    </alternativeName>
    <alternativeName>
        <fullName evidence="8">Mo-MPT guanylyltransferase</fullName>
    </alternativeName>
    <alternativeName>
        <fullName evidence="8">Molybdopterin guanylyltransferase</fullName>
    </alternativeName>
    <alternativeName>
        <fullName evidence="8">Molybdopterin-guanine dinucleotide synthase</fullName>
        <shortName evidence="8">MGD synthase</shortName>
    </alternativeName>
</protein>
<proteinExistence type="inferred from homology"/>
<evidence type="ECO:0000313" key="11">
    <source>
        <dbReference type="EMBL" id="SUM58195.1"/>
    </source>
</evidence>
<feature type="binding site" evidence="8">
    <location>
        <position position="65"/>
    </location>
    <ligand>
        <name>GTP</name>
        <dbReference type="ChEBI" id="CHEBI:37565"/>
    </ligand>
</feature>
<dbReference type="InterPro" id="IPR013482">
    <property type="entry name" value="Molybde_CF_guanTrfase"/>
</dbReference>
<dbReference type="OrthoDB" id="9788394at2"/>
<name>A0A0D6XTC7_9STAP</name>
<dbReference type="Proteomes" id="UP000032366">
    <property type="component" value="Unassembled WGS sequence"/>
</dbReference>
<evidence type="ECO:0000256" key="2">
    <source>
        <dbReference type="ARBA" id="ARBA00022679"/>
    </source>
</evidence>
<comment type="cofactor">
    <cofactor evidence="8">
        <name>Mg(2+)</name>
        <dbReference type="ChEBI" id="CHEBI:18420"/>
    </cofactor>
</comment>
<dbReference type="GO" id="GO:0046872">
    <property type="term" value="F:metal ion binding"/>
    <property type="evidence" value="ECO:0007669"/>
    <property type="project" value="UniProtKB-KW"/>
</dbReference>